<keyword evidence="1" id="KW-0812">Transmembrane</keyword>
<evidence type="ECO:0000313" key="3">
    <source>
        <dbReference type="Proteomes" id="UP000316621"/>
    </source>
</evidence>
<dbReference type="Gramene" id="RZC78117">
    <property type="protein sequence ID" value="RZC78117"/>
    <property type="gene ID" value="C5167_002298"/>
</dbReference>
<evidence type="ECO:0000313" key="2">
    <source>
        <dbReference type="EMBL" id="RZC78117.1"/>
    </source>
</evidence>
<organism evidence="2 3">
    <name type="scientific">Papaver somniferum</name>
    <name type="common">Opium poppy</name>
    <dbReference type="NCBI Taxonomy" id="3469"/>
    <lineage>
        <taxon>Eukaryota</taxon>
        <taxon>Viridiplantae</taxon>
        <taxon>Streptophyta</taxon>
        <taxon>Embryophyta</taxon>
        <taxon>Tracheophyta</taxon>
        <taxon>Spermatophyta</taxon>
        <taxon>Magnoliopsida</taxon>
        <taxon>Ranunculales</taxon>
        <taxon>Papaveraceae</taxon>
        <taxon>Papaveroideae</taxon>
        <taxon>Papaver</taxon>
    </lineage>
</organism>
<gene>
    <name evidence="2" type="ORF">C5167_002298</name>
</gene>
<keyword evidence="3" id="KW-1185">Reference proteome</keyword>
<dbReference type="EMBL" id="CM010723">
    <property type="protein sequence ID" value="RZC78117.1"/>
    <property type="molecule type" value="Genomic_DNA"/>
</dbReference>
<name>A0A4Y7KZC0_PAPSO</name>
<proteinExistence type="predicted"/>
<protein>
    <submittedName>
        <fullName evidence="2">Uncharacterized protein</fullName>
    </submittedName>
</protein>
<keyword evidence="1" id="KW-0472">Membrane</keyword>
<dbReference type="Proteomes" id="UP000316621">
    <property type="component" value="Chromosome 9"/>
</dbReference>
<sequence length="79" mass="9000">MQYFRLRVRKAINFIRTSSILSSDLVVAAAAAVTLLLYVQVNMDKSWVDKDPASLEYEEGLNAFLDYSYIHGKLNREGN</sequence>
<dbReference type="AlphaFoldDB" id="A0A4Y7KZC0"/>
<accession>A0A4Y7KZC0</accession>
<reference evidence="2 3" key="1">
    <citation type="journal article" date="2018" name="Science">
        <title>The opium poppy genome and morphinan production.</title>
        <authorList>
            <person name="Guo L."/>
            <person name="Winzer T."/>
            <person name="Yang X."/>
            <person name="Li Y."/>
            <person name="Ning Z."/>
            <person name="He Z."/>
            <person name="Teodor R."/>
            <person name="Lu Y."/>
            <person name="Bowser T.A."/>
            <person name="Graham I.A."/>
            <person name="Ye K."/>
        </authorList>
    </citation>
    <scope>NUCLEOTIDE SEQUENCE [LARGE SCALE GENOMIC DNA]</scope>
    <source>
        <strain evidence="3">cv. HN1</strain>
        <tissue evidence="2">Leaves</tissue>
    </source>
</reference>
<feature type="transmembrane region" description="Helical" evidence="1">
    <location>
        <begin position="21"/>
        <end position="41"/>
    </location>
</feature>
<keyword evidence="1" id="KW-1133">Transmembrane helix</keyword>
<evidence type="ECO:0000256" key="1">
    <source>
        <dbReference type="SAM" id="Phobius"/>
    </source>
</evidence>